<protein>
    <submittedName>
        <fullName evidence="2">Uncharacterized protein</fullName>
    </submittedName>
</protein>
<name>A0AAP0RP55_LIQFO</name>
<evidence type="ECO:0000313" key="2">
    <source>
        <dbReference type="EMBL" id="KAK9281613.1"/>
    </source>
</evidence>
<evidence type="ECO:0000256" key="1">
    <source>
        <dbReference type="SAM" id="MobiDB-lite"/>
    </source>
</evidence>
<dbReference type="AlphaFoldDB" id="A0AAP0RP55"/>
<sequence length="77" mass="8599">MSWSVNRERPEEVKSGGLEAGRQRRDATSRRREKTTGLISYHFPSLSFEDAVHQCGDPSTVEQDFSNGGSQRNGFPA</sequence>
<accession>A0AAP0RP55</accession>
<feature type="compositionally biased region" description="Basic and acidic residues" evidence="1">
    <location>
        <begin position="1"/>
        <end position="14"/>
    </location>
</feature>
<dbReference type="Proteomes" id="UP001415857">
    <property type="component" value="Unassembled WGS sequence"/>
</dbReference>
<keyword evidence="3" id="KW-1185">Reference proteome</keyword>
<feature type="region of interest" description="Disordered" evidence="1">
    <location>
        <begin position="55"/>
        <end position="77"/>
    </location>
</feature>
<feature type="compositionally biased region" description="Basic and acidic residues" evidence="1">
    <location>
        <begin position="21"/>
        <end position="30"/>
    </location>
</feature>
<organism evidence="2 3">
    <name type="scientific">Liquidambar formosana</name>
    <name type="common">Formosan gum</name>
    <dbReference type="NCBI Taxonomy" id="63359"/>
    <lineage>
        <taxon>Eukaryota</taxon>
        <taxon>Viridiplantae</taxon>
        <taxon>Streptophyta</taxon>
        <taxon>Embryophyta</taxon>
        <taxon>Tracheophyta</taxon>
        <taxon>Spermatophyta</taxon>
        <taxon>Magnoliopsida</taxon>
        <taxon>eudicotyledons</taxon>
        <taxon>Gunneridae</taxon>
        <taxon>Pentapetalae</taxon>
        <taxon>Saxifragales</taxon>
        <taxon>Altingiaceae</taxon>
        <taxon>Liquidambar</taxon>
    </lineage>
</organism>
<gene>
    <name evidence="2" type="ORF">L1049_004516</name>
</gene>
<feature type="region of interest" description="Disordered" evidence="1">
    <location>
        <begin position="1"/>
        <end position="38"/>
    </location>
</feature>
<reference evidence="2 3" key="1">
    <citation type="journal article" date="2024" name="Plant J.">
        <title>Genome sequences and population genomics reveal climatic adaptation and genomic divergence between two closely related sweetgum species.</title>
        <authorList>
            <person name="Xu W.Q."/>
            <person name="Ren C.Q."/>
            <person name="Zhang X.Y."/>
            <person name="Comes H.P."/>
            <person name="Liu X.H."/>
            <person name="Li Y.G."/>
            <person name="Kettle C.J."/>
            <person name="Jalonen R."/>
            <person name="Gaisberger H."/>
            <person name="Ma Y.Z."/>
            <person name="Qiu Y.X."/>
        </authorList>
    </citation>
    <scope>NUCLEOTIDE SEQUENCE [LARGE SCALE GENOMIC DNA]</scope>
    <source>
        <strain evidence="2">Hangzhou</strain>
    </source>
</reference>
<proteinExistence type="predicted"/>
<comment type="caution">
    <text evidence="2">The sequence shown here is derived from an EMBL/GenBank/DDBJ whole genome shotgun (WGS) entry which is preliminary data.</text>
</comment>
<dbReference type="EMBL" id="JBBPBK010000007">
    <property type="protein sequence ID" value="KAK9281613.1"/>
    <property type="molecule type" value="Genomic_DNA"/>
</dbReference>
<evidence type="ECO:0000313" key="3">
    <source>
        <dbReference type="Proteomes" id="UP001415857"/>
    </source>
</evidence>
<feature type="compositionally biased region" description="Polar residues" evidence="1">
    <location>
        <begin position="60"/>
        <end position="77"/>
    </location>
</feature>